<evidence type="ECO:0000313" key="9">
    <source>
        <dbReference type="EMBL" id="ODM16660.1"/>
    </source>
</evidence>
<dbReference type="AlphaFoldDB" id="A0A1E3B6S5"/>
<dbReference type="VEuPathDB" id="FungiDB:SI65_08167"/>
<keyword evidence="5" id="KW-0804">Transcription</keyword>
<keyword evidence="4" id="KW-0238">DNA-binding</keyword>
<gene>
    <name evidence="9" type="ORF">SI65_08167</name>
</gene>
<feature type="region of interest" description="Disordered" evidence="7">
    <location>
        <begin position="229"/>
        <end position="248"/>
    </location>
</feature>
<accession>A0A1E3B6S5</accession>
<name>A0A1E3B6S5_ASPCR</name>
<dbReference type="InterPro" id="IPR007219">
    <property type="entry name" value="XnlR_reg_dom"/>
</dbReference>
<evidence type="ECO:0000256" key="5">
    <source>
        <dbReference type="ARBA" id="ARBA00023163"/>
    </source>
</evidence>
<evidence type="ECO:0000256" key="2">
    <source>
        <dbReference type="ARBA" id="ARBA00022833"/>
    </source>
</evidence>
<keyword evidence="1" id="KW-0479">Metal-binding</keyword>
<protein>
    <recommendedName>
        <fullName evidence="8">Xylanolytic transcriptional activator regulatory domain-containing protein</fullName>
    </recommendedName>
</protein>
<keyword evidence="3" id="KW-0805">Transcription regulation</keyword>
<dbReference type="OrthoDB" id="9986881at2759"/>
<dbReference type="GO" id="GO:0006351">
    <property type="term" value="P:DNA-templated transcription"/>
    <property type="evidence" value="ECO:0007669"/>
    <property type="project" value="InterPro"/>
</dbReference>
<dbReference type="PANTHER" id="PTHR31779:SF5">
    <property type="entry name" value="ZN(II)2CYS6 TRANSCRIPTION FACTOR (EUROFUNG)"/>
    <property type="match status" value="1"/>
</dbReference>
<evidence type="ECO:0000256" key="3">
    <source>
        <dbReference type="ARBA" id="ARBA00023015"/>
    </source>
</evidence>
<keyword evidence="10" id="KW-1185">Reference proteome</keyword>
<dbReference type="GO" id="GO:0008270">
    <property type="term" value="F:zinc ion binding"/>
    <property type="evidence" value="ECO:0007669"/>
    <property type="project" value="InterPro"/>
</dbReference>
<dbReference type="Pfam" id="PF04082">
    <property type="entry name" value="Fungal_trans"/>
    <property type="match status" value="1"/>
</dbReference>
<dbReference type="Proteomes" id="UP000094569">
    <property type="component" value="Unassembled WGS sequence"/>
</dbReference>
<evidence type="ECO:0000313" key="10">
    <source>
        <dbReference type="Proteomes" id="UP000094569"/>
    </source>
</evidence>
<keyword evidence="2" id="KW-0862">Zinc</keyword>
<evidence type="ECO:0000256" key="7">
    <source>
        <dbReference type="SAM" id="MobiDB-lite"/>
    </source>
</evidence>
<sequence length="731" mass="81347">MRLNQPVYEPLLSEGMVLESGRTYRLLFLFVVPSGLLPQACQHPCENAEVKCHHLHLPPSLGLEFHPKEQSRFSLSLEPDTASIAYAVRFKATETNPKTNLPIASIDEAHRIHVVPNMPEMPPILVPGDSTTYELSKKIVFKELNRKKLGRLTVTANQPKAIQLGQIHSQPMQPTPTMLAIDLEFLPAEHNQSPPRPKKIQSKLNAVTHFGIEPNKNFILDGSAPIRPAAQRQQGPSISDAATPPTYSAEEPQAGMLAKTQSIESNSGAAFVRELGLRIDPINAPEPQVFAWNIGFRELPGSYSALPIVNIISQNEMLALANIYFGKVNPYYGFIDRDTCLEHLNSRWLRSSTFEPYDVVLCGVAAMGYLFSQRKAVAAELHLIESARSALEQCSLFGIPSSTVISGWTLRLSYMRLTASPHSAWMASCSLLHLIEASGLHLDPSSRPVLIKPPQDINDDIRRKLVGFVQYINTWTSFDLGRSRIILHGASYNVPASREGDYTAEMLNLLPLSESLDPHKPVDSNQLTTMLSNIMENNRTQQPSVLSQCNLILCIFRRLRALHSTVSVDLMSRILALITKALASARDLADANCPWSHVANVPFQIVCTLLAVDSPESISLLGDAMQTLKHVADVYDTDTLREAYRNAGLLVLLQQKRKDHDARHLSSVLDLHFAPPVESDKEVLEQRRQSTMEDSEYLRDMVADMPSSETFDFDQFFIADNPWDFLGSIAG</sequence>
<evidence type="ECO:0000256" key="6">
    <source>
        <dbReference type="ARBA" id="ARBA00023242"/>
    </source>
</evidence>
<feature type="domain" description="Xylanolytic transcriptional activator regulatory" evidence="8">
    <location>
        <begin position="322"/>
        <end position="514"/>
    </location>
</feature>
<dbReference type="GO" id="GO:0003677">
    <property type="term" value="F:DNA binding"/>
    <property type="evidence" value="ECO:0007669"/>
    <property type="project" value="UniProtKB-KW"/>
</dbReference>
<dbReference type="EMBL" id="JXNT01000011">
    <property type="protein sequence ID" value="ODM16660.1"/>
    <property type="molecule type" value="Genomic_DNA"/>
</dbReference>
<keyword evidence="6" id="KW-0539">Nucleus</keyword>
<proteinExistence type="predicted"/>
<dbReference type="GO" id="GO:0003700">
    <property type="term" value="F:DNA-binding transcription factor activity"/>
    <property type="evidence" value="ECO:0007669"/>
    <property type="project" value="TreeGrafter"/>
</dbReference>
<evidence type="ECO:0000259" key="8">
    <source>
        <dbReference type="Pfam" id="PF04082"/>
    </source>
</evidence>
<dbReference type="CDD" id="cd12148">
    <property type="entry name" value="fungal_TF_MHR"/>
    <property type="match status" value="1"/>
</dbReference>
<dbReference type="GO" id="GO:0009410">
    <property type="term" value="P:response to xenobiotic stimulus"/>
    <property type="evidence" value="ECO:0007669"/>
    <property type="project" value="TreeGrafter"/>
</dbReference>
<evidence type="ECO:0000256" key="1">
    <source>
        <dbReference type="ARBA" id="ARBA00022723"/>
    </source>
</evidence>
<dbReference type="InterPro" id="IPR052478">
    <property type="entry name" value="Metabolite_Synth_Reg"/>
</dbReference>
<comment type="caution">
    <text evidence="9">The sequence shown here is derived from an EMBL/GenBank/DDBJ whole genome shotgun (WGS) entry which is preliminary data.</text>
</comment>
<evidence type="ECO:0000256" key="4">
    <source>
        <dbReference type="ARBA" id="ARBA00023125"/>
    </source>
</evidence>
<reference evidence="9 10" key="1">
    <citation type="journal article" date="2016" name="BMC Genomics">
        <title>Comparative genomic and transcriptomic analyses of the Fuzhuan brick tea-fermentation fungus Aspergillus cristatus.</title>
        <authorList>
            <person name="Ge Y."/>
            <person name="Wang Y."/>
            <person name="Liu Y."/>
            <person name="Tan Y."/>
            <person name="Ren X."/>
            <person name="Zhang X."/>
            <person name="Hyde K.D."/>
            <person name="Liu Y."/>
            <person name="Liu Z."/>
        </authorList>
    </citation>
    <scope>NUCLEOTIDE SEQUENCE [LARGE SCALE GENOMIC DNA]</scope>
    <source>
        <strain evidence="9 10">GZAAS20.1005</strain>
    </source>
</reference>
<organism evidence="9 10">
    <name type="scientific">Aspergillus cristatus</name>
    <name type="common">Chinese Fuzhuan brick tea-fermentation fungus</name>
    <name type="synonym">Eurotium cristatum</name>
    <dbReference type="NCBI Taxonomy" id="573508"/>
    <lineage>
        <taxon>Eukaryota</taxon>
        <taxon>Fungi</taxon>
        <taxon>Dikarya</taxon>
        <taxon>Ascomycota</taxon>
        <taxon>Pezizomycotina</taxon>
        <taxon>Eurotiomycetes</taxon>
        <taxon>Eurotiomycetidae</taxon>
        <taxon>Eurotiales</taxon>
        <taxon>Aspergillaceae</taxon>
        <taxon>Aspergillus</taxon>
        <taxon>Aspergillus subgen. Aspergillus</taxon>
    </lineage>
</organism>
<dbReference type="PANTHER" id="PTHR31779">
    <property type="entry name" value="2-NITROPROPANE DIOXYGENASE FAMILY, PUTATIVE (AFU_ORTHOLOGUE AFUA_2G17430)-RELATED"/>
    <property type="match status" value="1"/>
</dbReference>